<dbReference type="GO" id="GO:0005737">
    <property type="term" value="C:cytoplasm"/>
    <property type="evidence" value="ECO:0007669"/>
    <property type="project" value="TreeGrafter"/>
</dbReference>
<dbReference type="GO" id="GO:0019901">
    <property type="term" value="F:protein kinase binding"/>
    <property type="evidence" value="ECO:0007669"/>
    <property type="project" value="TreeGrafter"/>
</dbReference>
<evidence type="ECO:0000313" key="12">
    <source>
        <dbReference type="Proteomes" id="UP001333110"/>
    </source>
</evidence>
<evidence type="ECO:0000259" key="4">
    <source>
        <dbReference type="Pfam" id="PF22064"/>
    </source>
</evidence>
<evidence type="ECO:0000259" key="2">
    <source>
        <dbReference type="Pfam" id="PF00078"/>
    </source>
</evidence>
<reference evidence="11 12" key="1">
    <citation type="journal article" date="2023" name="J. Hered.">
        <title>Chromosome-level genome of the wood stork (Mycteria americana) provides insight into avian chromosome evolution.</title>
        <authorList>
            <person name="Flamio R. Jr."/>
            <person name="Ramstad K.M."/>
        </authorList>
    </citation>
    <scope>NUCLEOTIDE SEQUENCE [LARGE SCALE GENOMIC DNA]</scope>
    <source>
        <strain evidence="11">JAX WOST 10</strain>
    </source>
</reference>
<dbReference type="Pfam" id="PF22074">
    <property type="entry name" value="Cep192_D5"/>
    <property type="match status" value="1"/>
</dbReference>
<evidence type="ECO:0000259" key="5">
    <source>
        <dbReference type="Pfam" id="PF22065"/>
    </source>
</evidence>
<comment type="caution">
    <text evidence="11">The sequence shown here is derived from an EMBL/GenBank/DDBJ whole genome shotgun (WGS) entry which is preliminary data.</text>
</comment>
<dbReference type="InterPro" id="IPR036691">
    <property type="entry name" value="Endo/exonu/phosph_ase_sf"/>
</dbReference>
<dbReference type="InterPro" id="IPR054091">
    <property type="entry name" value="Cep192-like_D5"/>
</dbReference>
<dbReference type="Pfam" id="PF22060">
    <property type="entry name" value="Cep192_D1"/>
    <property type="match status" value="1"/>
</dbReference>
<dbReference type="InterPro" id="IPR054086">
    <property type="entry name" value="Cep192-like_D2"/>
</dbReference>
<dbReference type="InterPro" id="IPR054087">
    <property type="entry name" value="Cep192-like_D7"/>
</dbReference>
<dbReference type="InterPro" id="IPR054089">
    <property type="entry name" value="Cep192-like_D3"/>
</dbReference>
<dbReference type="EMBL" id="JAUNZN010000002">
    <property type="protein sequence ID" value="KAK4826137.1"/>
    <property type="molecule type" value="Genomic_DNA"/>
</dbReference>
<dbReference type="InterPro" id="IPR057662">
    <property type="entry name" value="CEP192_Aurora-A_bind"/>
</dbReference>
<dbReference type="Pfam" id="PF00078">
    <property type="entry name" value="RVT_1"/>
    <property type="match status" value="1"/>
</dbReference>
<accession>A0AAN7NIT9</accession>
<dbReference type="PANTHER" id="PTHR16029:SF11">
    <property type="entry name" value="CENTROSOMAL PROTEIN OF 192 KDA"/>
    <property type="match status" value="1"/>
</dbReference>
<dbReference type="InterPro" id="IPR054085">
    <property type="entry name" value="Cep192-like_D1"/>
</dbReference>
<proteinExistence type="predicted"/>
<name>A0AAN7NIT9_MYCAM</name>
<dbReference type="GO" id="GO:0000242">
    <property type="term" value="C:pericentriolar material"/>
    <property type="evidence" value="ECO:0007669"/>
    <property type="project" value="TreeGrafter"/>
</dbReference>
<feature type="domain" description="Cep192-like" evidence="10">
    <location>
        <begin position="2207"/>
        <end position="2308"/>
    </location>
</feature>
<gene>
    <name evidence="11" type="ORF">QYF61_005289</name>
</gene>
<evidence type="ECO:0000259" key="6">
    <source>
        <dbReference type="Pfam" id="PF22066"/>
    </source>
</evidence>
<dbReference type="Pfam" id="PF25763">
    <property type="entry name" value="Aurora-A_bind_CEP192"/>
    <property type="match status" value="1"/>
</dbReference>
<dbReference type="GO" id="GO:0090307">
    <property type="term" value="P:mitotic spindle assembly"/>
    <property type="evidence" value="ECO:0007669"/>
    <property type="project" value="TreeGrafter"/>
</dbReference>
<feature type="domain" description="Reverse transcriptase" evidence="2">
    <location>
        <begin position="1575"/>
        <end position="1772"/>
    </location>
</feature>
<organism evidence="11 12">
    <name type="scientific">Mycteria americana</name>
    <name type="common">Wood stork</name>
    <dbReference type="NCBI Taxonomy" id="33587"/>
    <lineage>
        <taxon>Eukaryota</taxon>
        <taxon>Metazoa</taxon>
        <taxon>Chordata</taxon>
        <taxon>Craniata</taxon>
        <taxon>Vertebrata</taxon>
        <taxon>Euteleostomi</taxon>
        <taxon>Archelosauria</taxon>
        <taxon>Archosauria</taxon>
        <taxon>Dinosauria</taxon>
        <taxon>Saurischia</taxon>
        <taxon>Theropoda</taxon>
        <taxon>Coelurosauria</taxon>
        <taxon>Aves</taxon>
        <taxon>Neognathae</taxon>
        <taxon>Neoaves</taxon>
        <taxon>Aequornithes</taxon>
        <taxon>Ciconiiformes</taxon>
        <taxon>Ciconiidae</taxon>
        <taxon>Mycteria</taxon>
    </lineage>
</organism>
<evidence type="ECO:0000259" key="10">
    <source>
        <dbReference type="Pfam" id="PF22076"/>
    </source>
</evidence>
<dbReference type="InterPro" id="IPR054092">
    <property type="entry name" value="Cep192-like_D6"/>
</dbReference>
<dbReference type="Pfam" id="PF22073">
    <property type="entry name" value="Cep192_D4"/>
    <property type="match status" value="1"/>
</dbReference>
<feature type="compositionally biased region" description="Polar residues" evidence="1">
    <location>
        <begin position="615"/>
        <end position="634"/>
    </location>
</feature>
<dbReference type="GO" id="GO:0090222">
    <property type="term" value="P:centrosome-templated microtubule nucleation"/>
    <property type="evidence" value="ECO:0007669"/>
    <property type="project" value="InterPro"/>
</dbReference>
<dbReference type="GO" id="GO:0051298">
    <property type="term" value="P:centrosome duplication"/>
    <property type="evidence" value="ECO:0007669"/>
    <property type="project" value="InterPro"/>
</dbReference>
<feature type="domain" description="Cep192/Spd-2-like" evidence="8">
    <location>
        <begin position="1847"/>
        <end position="1964"/>
    </location>
</feature>
<feature type="region of interest" description="Disordered" evidence="1">
    <location>
        <begin position="615"/>
        <end position="690"/>
    </location>
</feature>
<feature type="compositionally biased region" description="Basic and acidic residues" evidence="1">
    <location>
        <begin position="644"/>
        <end position="660"/>
    </location>
</feature>
<protein>
    <submittedName>
        <fullName evidence="11">Uncharacterized protein</fullName>
    </submittedName>
</protein>
<dbReference type="InterPro" id="IPR054088">
    <property type="entry name" value="Cep192-like_D8"/>
</dbReference>
<dbReference type="Pfam" id="PF22066">
    <property type="entry name" value="Cep192_D8"/>
    <property type="match status" value="1"/>
</dbReference>
<evidence type="ECO:0000256" key="1">
    <source>
        <dbReference type="SAM" id="MobiDB-lite"/>
    </source>
</evidence>
<dbReference type="Proteomes" id="UP001333110">
    <property type="component" value="Unassembled WGS sequence"/>
</dbReference>
<feature type="domain" description="Cep192-like" evidence="7">
    <location>
        <begin position="1360"/>
        <end position="1400"/>
    </location>
</feature>
<dbReference type="Gene3D" id="3.60.10.10">
    <property type="entry name" value="Endonuclease/exonuclease/phosphatase"/>
    <property type="match status" value="1"/>
</dbReference>
<dbReference type="GO" id="GO:0071539">
    <property type="term" value="P:protein localization to centrosome"/>
    <property type="evidence" value="ECO:0007669"/>
    <property type="project" value="InterPro"/>
</dbReference>
<dbReference type="Pfam" id="PF22067">
    <property type="entry name" value="Cep192_D3"/>
    <property type="match status" value="1"/>
</dbReference>
<dbReference type="Gene3D" id="2.60.40.10">
    <property type="entry name" value="Immunoglobulins"/>
    <property type="match status" value="3"/>
</dbReference>
<dbReference type="CDD" id="cd01650">
    <property type="entry name" value="RT_nLTR_like"/>
    <property type="match status" value="1"/>
</dbReference>
<evidence type="ECO:0000259" key="8">
    <source>
        <dbReference type="Pfam" id="PF22073"/>
    </source>
</evidence>
<evidence type="ECO:0000313" key="11">
    <source>
        <dbReference type="EMBL" id="KAK4826137.1"/>
    </source>
</evidence>
<dbReference type="Pfam" id="PF22076">
    <property type="entry name" value="Cep192_D6"/>
    <property type="match status" value="1"/>
</dbReference>
<feature type="domain" description="Cep192-like" evidence="3">
    <location>
        <begin position="1081"/>
        <end position="1202"/>
    </location>
</feature>
<dbReference type="Pfam" id="PF22065">
    <property type="entry name" value="Cep192_D7"/>
    <property type="match status" value="1"/>
</dbReference>
<feature type="domain" description="Cep192-like" evidence="6">
    <location>
        <begin position="2513"/>
        <end position="2611"/>
    </location>
</feature>
<dbReference type="Pfam" id="PF22064">
    <property type="entry name" value="Cep192_D2"/>
    <property type="match status" value="1"/>
</dbReference>
<dbReference type="PANTHER" id="PTHR16029">
    <property type="entry name" value="CENTROSOMAL PROTEIN OF 192 KDA"/>
    <property type="match status" value="1"/>
</dbReference>
<keyword evidence="12" id="KW-1185">Reference proteome</keyword>
<evidence type="ECO:0000259" key="7">
    <source>
        <dbReference type="Pfam" id="PF22067"/>
    </source>
</evidence>
<sequence>MLPRAVRQLNSMTAGDVLDSCTAAELQVDSLYLQCMDSHKADASDVLPKQAIQSSQCQAAASDAEVLPTARGFLGHDTTPKALCANAAQTDATECEVGLADTYLSPTADSCENISLATADKGDLPHSVVYQNEEGKWVTDLAYYTSFDEEQDLNLSEDDKIHEEFITGSEAAAMIAQDQEEFEKAHKLVQAEKVEILNASELADTSWKSASSCILLRTSGLDKDASYLRLSLGEFFGQRSEALGCLGGGSDVKRPSFGYCITSPKKRQPVALLRQSDSSGGDTGQEISQLFEVFPDDLEAQTKEHAYSTSCESAWHQMDTAAGIPKTINVEAATKSKAKDGIHKDKFEDGLSNHSDSVLSISTIASAIANASSSADPSQLAAMMMALSNKSQRACFLPGIVKEAELSANQVLSSNVENSAFDMEKYLKKTDEIGHESEYESIVKHEASVQNLMPDTFLLSKDNKDTLAADLINNHSKQEETEKRFLDYFNEENYIQNFSSLPGLPNHEDVTANSVKYSEKLSDLVNSKHLQSVNADLRSDMLDTQTSPTGNEAQTCGIPLATKMEVAQRSPLAYQTNDLTSSCCIREDTETADQATNAVPEPCNDLVERSTGNTLSLSNLQPAKQSSKYVSVSPTKAKPTQKLNNDEKKQNSKIEKRNKDASTACGGNAKHVTFEKLSPTSQSSTEHKPILPECDLQPLEDEQYSFRPSTSPLIHSSPSETSGTAFSGSETDFTCTSCYQESSCKESVLPQSVYSSPSMSRLTYVSASDSTLKNTAVIHNPETYWSENASELSTTIIRASPTPSQEHTNENLEDHSCQRNRKEALLSVDQKSEENELAGLKRKLDDVLGQELSKKGFLKNEKQPASIPSNQKETDHVKSAVPSKFCVFQPLSVDVDAQEVWQDQTSKAQRQVLPSLNVLPVYPGLSTYMPFKQNSSGEQYVPISSFKSHVTTSESQAISSSVPTLLTGRSLATTPFAQQHLGSTPSTGNTVLSEFHGCSSAGFGLPAGLPCAGIPAGHVENPLMVGIPLGPNIGPGSLGTASLCNPHSTSWNKNILNIKSCTGQPLGAGRNEWELPKSPGIGHVRVPEELKFPNACCVGIASQTVLSIFNPTERWLQVSIGILSVSVNGEKMDPVKYQCLVFKNKAIVGPYSTNDLKILFLPCHSGIFQCILNVSSWPVSADAETIVQAEALASRVVLTAVAENPDLEVEIGKRDFLDFGDLTSGSWKALPLKLVNKTHAFVPIRLIINANAVAWRCFTFSKEPVNPSNEQSLQMNAASQIAAPSVVNHVIHASYDGQDPEALTVWVLFHAPKKQISCSDSLGPADEFLARVDVEVDSPGPSSVIKSIPLRARAGTARIHAPKDLQTIYLSTSVGSTAKQQLPLKNAGNIGVYLKVKKVTWPTAQLKCLYTNARSMGSKQEKLEATVLLESYDLAAITETRWDKSHDWSAAIDGYRLFRRDRQGTRSRGVALYIKKWMECEELSLKNSHKQVESLWVRIRDQGHKGNLVVGVYYRTPDQGEAIDEAFLVQLQEASHLQALVLLGVFSHPDICWKSSTASCGQSRSFLECVEDNFLSQVMEQILVEAMLRHIEDRKVIRHSQHGFTKEKSCLTNLVAFYDGMTTSVDKGRAMGVIGVIYLDFYKAFDVVPHNILLSKLERDGFDGWAVQWIKNWLDGRIQRVVVNGSMSRWRSVTNGVPQGSVLGPVLFNVFINDMDSGIECTLSKFADDTKLSGAVDTPEGQDAIQRDLDKLEKWAHVNLMRFYKAKCKTSNQDSCFAVEPEDLFLLPGEEREVTVLFFPKNIRTTESTLKILVLPSGPQYEVMIKGEVESEENRPVSTAPGCSDIPPILSNKQFIAWGGVTLGASVQQKLTLRNDSPSVTQHLRLLIRGQDQDCFQLQSIFGSEERLTSNWELKIRPKEDTNIYLMFAPTRITCFFAKLEIKQLGIRSQPGIKFTIPLSGYGGTSNITLENVKKLSDSYMVTLDGLLPARLRKASFCLRNTGSRAAYVKALCFANLRTKTVMDPQVVMVSPEKFVLREGTHEVITITWNPMEKENNFHKTNTLVSTVCFFCGDEVSRQQYRRAMMYKPEVEKHIIPENSLLRNIVFDEEFQGEQLVTEVCDIPRGTNDIHLFYANMRKVILSVVGYSTFDRDGFQQSPGRHLESDRFENFVRHINATLDVLPVKGPQGPPLPVKTDDLVQNKSDSQQTWAVKPEYLTLTSPSISGTADTGHVQIVNNSNRMLAFELSWPAHCLTITPQHGVIEPESSTLILVSPNPSLATKPSLIPWSGLIYIHCDNGQKFIKVQIREAVTQSVSGADFPSRRRDIFTPQSASPAVHVAKPLSMLPLTKMEIKNRSIVFPKTRPGQSSESYLEMENKGDENVKWHLSSFAPPYVKDVDGTGCVYRVTYSAFRCSRVSGTLEAHGEEKVAVIFLPRDKGDYSQFWDLECHPVEKPSWKHKLRFQLSGAGTKTENETSIVKASASALTKTELPVIPEMKVYSEARTIKAGQSEITRGVYAPEDLYTFPPTRVGESCTLKVNLRNNSFTTHLLKFVSPREPFYIKHSKYSLRSHHYINVPVQFKPKAEGKFEGLFVVLTTKYGSVNIRLCGKAIAKK</sequence>
<dbReference type="InterPro" id="IPR054090">
    <property type="entry name" value="Cep192_Spd-2-like_dom"/>
</dbReference>
<dbReference type="InterPro" id="IPR039103">
    <property type="entry name" value="Spd-2/CEP192"/>
</dbReference>
<dbReference type="SUPFAM" id="SSF56219">
    <property type="entry name" value="DNase I-like"/>
    <property type="match status" value="1"/>
</dbReference>
<evidence type="ECO:0000259" key="3">
    <source>
        <dbReference type="Pfam" id="PF22060"/>
    </source>
</evidence>
<feature type="domain" description="Cep192-like" evidence="9">
    <location>
        <begin position="1970"/>
        <end position="2146"/>
    </location>
</feature>
<dbReference type="InterPro" id="IPR013783">
    <property type="entry name" value="Ig-like_fold"/>
</dbReference>
<feature type="region of interest" description="Disordered" evidence="1">
    <location>
        <begin position="706"/>
        <end position="726"/>
    </location>
</feature>
<feature type="domain" description="Cep192-like" evidence="4">
    <location>
        <begin position="1204"/>
        <end position="1357"/>
    </location>
</feature>
<evidence type="ECO:0000259" key="9">
    <source>
        <dbReference type="Pfam" id="PF22074"/>
    </source>
</evidence>
<feature type="domain" description="Cep192-like" evidence="5">
    <location>
        <begin position="2347"/>
        <end position="2469"/>
    </location>
</feature>
<dbReference type="GO" id="GO:0005814">
    <property type="term" value="C:centriole"/>
    <property type="evidence" value="ECO:0007669"/>
    <property type="project" value="TreeGrafter"/>
</dbReference>
<dbReference type="InterPro" id="IPR000477">
    <property type="entry name" value="RT_dom"/>
</dbReference>